<dbReference type="AlphaFoldDB" id="A0A5A9P892"/>
<evidence type="ECO:0000313" key="6">
    <source>
        <dbReference type="EMBL" id="KAA0718168.1"/>
    </source>
</evidence>
<dbReference type="InterPro" id="IPR032675">
    <property type="entry name" value="LRR_dom_sf"/>
</dbReference>
<dbReference type="EMBL" id="SOYY01000008">
    <property type="protein sequence ID" value="KAA0718168.1"/>
    <property type="molecule type" value="Genomic_DNA"/>
</dbReference>
<keyword evidence="3" id="KW-0732">Signal</keyword>
<gene>
    <name evidence="6" type="ORF">E1301_Tti001238</name>
</gene>
<accession>A0A5A9P892</accession>
<dbReference type="PANTHER" id="PTHR45930">
    <property type="entry name" value="G-PROTEIN COUPLED RECEPTOR 124-LIKE PROTEIN"/>
    <property type="match status" value="1"/>
</dbReference>
<comment type="caution">
    <text evidence="6">The sequence shown here is derived from an EMBL/GenBank/DDBJ whole genome shotgun (WGS) entry which is preliminary data.</text>
</comment>
<dbReference type="GO" id="GO:0007166">
    <property type="term" value="P:cell surface receptor signaling pathway"/>
    <property type="evidence" value="ECO:0007669"/>
    <property type="project" value="TreeGrafter"/>
</dbReference>
<protein>
    <recommendedName>
        <fullName evidence="5">LRRCT domain-containing protein</fullName>
    </recommendedName>
</protein>
<evidence type="ECO:0000256" key="4">
    <source>
        <dbReference type="ARBA" id="ARBA00023170"/>
    </source>
</evidence>
<evidence type="ECO:0000256" key="2">
    <source>
        <dbReference type="ARBA" id="ARBA00022614"/>
    </source>
</evidence>
<dbReference type="Proteomes" id="UP000324632">
    <property type="component" value="Chromosome 8"/>
</dbReference>
<dbReference type="GO" id="GO:0005886">
    <property type="term" value="C:plasma membrane"/>
    <property type="evidence" value="ECO:0007669"/>
    <property type="project" value="TreeGrafter"/>
</dbReference>
<dbReference type="SUPFAM" id="SSF52058">
    <property type="entry name" value="L domain-like"/>
    <property type="match status" value="1"/>
</dbReference>
<dbReference type="PANTHER" id="PTHR45930:SF4">
    <property type="entry name" value="ADHESION G PROTEIN-COUPLED RECEPTOR A3"/>
    <property type="match status" value="1"/>
</dbReference>
<evidence type="ECO:0000313" key="7">
    <source>
        <dbReference type="Proteomes" id="UP000324632"/>
    </source>
</evidence>
<dbReference type="SMART" id="SM00082">
    <property type="entry name" value="LRRCT"/>
    <property type="match status" value="1"/>
</dbReference>
<dbReference type="InterPro" id="IPR051963">
    <property type="entry name" value="Adhesion_GPCR_A"/>
</dbReference>
<dbReference type="Gene3D" id="3.80.10.10">
    <property type="entry name" value="Ribonuclease Inhibitor"/>
    <property type="match status" value="1"/>
</dbReference>
<evidence type="ECO:0000259" key="5">
    <source>
        <dbReference type="SMART" id="SM00082"/>
    </source>
</evidence>
<dbReference type="InterPro" id="IPR001611">
    <property type="entry name" value="Leu-rich_rpt"/>
</dbReference>
<feature type="domain" description="LRRCT" evidence="5">
    <location>
        <begin position="84"/>
        <end position="131"/>
    </location>
</feature>
<keyword evidence="7" id="KW-1185">Reference proteome</keyword>
<sequence>MTYLSHLNLLRIHSVREGAFRGLSRLVQLDLTHNNIDILYQMSAKSLAWFGPSLVSLSLEENQLEEFPDLSSLTGLQHLTLGNNPLMCACKLLPFYRWLSNASLKVEAVCGYPSELRGQSVIKADVFVNCSGENNQSFNETSIRINEDKLNKPLHSPAKARPKKLILNQQRPR</sequence>
<dbReference type="PROSITE" id="PS51450">
    <property type="entry name" value="LRR"/>
    <property type="match status" value="1"/>
</dbReference>
<name>A0A5A9P892_9TELE</name>
<organism evidence="6 7">
    <name type="scientific">Triplophysa tibetana</name>
    <dbReference type="NCBI Taxonomy" id="1572043"/>
    <lineage>
        <taxon>Eukaryota</taxon>
        <taxon>Metazoa</taxon>
        <taxon>Chordata</taxon>
        <taxon>Craniata</taxon>
        <taxon>Vertebrata</taxon>
        <taxon>Euteleostomi</taxon>
        <taxon>Actinopterygii</taxon>
        <taxon>Neopterygii</taxon>
        <taxon>Teleostei</taxon>
        <taxon>Ostariophysi</taxon>
        <taxon>Cypriniformes</taxon>
        <taxon>Nemacheilidae</taxon>
        <taxon>Triplophysa</taxon>
    </lineage>
</organism>
<proteinExistence type="inferred from homology"/>
<dbReference type="InterPro" id="IPR000483">
    <property type="entry name" value="Cys-rich_flank_reg_C"/>
</dbReference>
<keyword evidence="2" id="KW-0433">Leucine-rich repeat</keyword>
<evidence type="ECO:0000256" key="1">
    <source>
        <dbReference type="ARBA" id="ARBA00007343"/>
    </source>
</evidence>
<comment type="similarity">
    <text evidence="1">Belongs to the G-protein coupled receptor 2 family. Adhesion G-protein coupled receptor (ADGR) subfamily.</text>
</comment>
<evidence type="ECO:0000256" key="3">
    <source>
        <dbReference type="ARBA" id="ARBA00022729"/>
    </source>
</evidence>
<keyword evidence="4" id="KW-0675">Receptor</keyword>
<reference evidence="6 7" key="1">
    <citation type="journal article" date="2019" name="Mol. Ecol. Resour.">
        <title>Chromosome-level genome assembly of Triplophysa tibetana, a fish adapted to the harsh high-altitude environment of the Tibetan Plateau.</title>
        <authorList>
            <person name="Yang X."/>
            <person name="Liu H."/>
            <person name="Ma Z."/>
            <person name="Zou Y."/>
            <person name="Zou M."/>
            <person name="Mao Y."/>
            <person name="Li X."/>
            <person name="Wang H."/>
            <person name="Chen T."/>
            <person name="Wang W."/>
            <person name="Yang R."/>
        </authorList>
    </citation>
    <scope>NUCLEOTIDE SEQUENCE [LARGE SCALE GENOMIC DNA]</scope>
    <source>
        <strain evidence="6">TTIB1903HZAU</strain>
        <tissue evidence="6">Muscle</tissue>
    </source>
</reference>